<dbReference type="SFLD" id="SFLDG01065">
    <property type="entry name" value="anaerobic_coproporphyrinogen-I"/>
    <property type="match status" value="1"/>
</dbReference>
<dbReference type="SUPFAM" id="SSF102114">
    <property type="entry name" value="Radical SAM enzymes"/>
    <property type="match status" value="1"/>
</dbReference>
<dbReference type="Proteomes" id="UP000824201">
    <property type="component" value="Unassembled WGS sequence"/>
</dbReference>
<dbReference type="InterPro" id="IPR034505">
    <property type="entry name" value="Coproporphyrinogen-III_oxidase"/>
</dbReference>
<evidence type="ECO:0000256" key="6">
    <source>
        <dbReference type="ARBA" id="ARBA00023004"/>
    </source>
</evidence>
<proteinExistence type="inferred from homology"/>
<comment type="subcellular location">
    <subcellularLocation>
        <location evidence="9">Cytoplasm</location>
    </subcellularLocation>
</comment>
<evidence type="ECO:0000256" key="3">
    <source>
        <dbReference type="ARBA" id="ARBA00022617"/>
    </source>
</evidence>
<accession>A0A9D1EEG0</accession>
<dbReference type="Pfam" id="PF06969">
    <property type="entry name" value="HemN_C"/>
    <property type="match status" value="1"/>
</dbReference>
<keyword evidence="7 9" id="KW-0411">Iron-sulfur</keyword>
<dbReference type="GO" id="GO:0005737">
    <property type="term" value="C:cytoplasm"/>
    <property type="evidence" value="ECO:0007669"/>
    <property type="project" value="UniProtKB-SubCell"/>
</dbReference>
<evidence type="ECO:0000313" key="12">
    <source>
        <dbReference type="Proteomes" id="UP000824201"/>
    </source>
</evidence>
<dbReference type="NCBIfam" id="TIGR00539">
    <property type="entry name" value="hemN_rel"/>
    <property type="match status" value="1"/>
</dbReference>
<dbReference type="SFLD" id="SFLDF00562">
    <property type="entry name" value="HemN-like__clustered_with_heat"/>
    <property type="match status" value="1"/>
</dbReference>
<dbReference type="InterPro" id="IPR004559">
    <property type="entry name" value="HemW-like"/>
</dbReference>
<dbReference type="Pfam" id="PF04055">
    <property type="entry name" value="Radical_SAM"/>
    <property type="match status" value="1"/>
</dbReference>
<dbReference type="PANTHER" id="PTHR13932">
    <property type="entry name" value="COPROPORPHYRINIGEN III OXIDASE"/>
    <property type="match status" value="1"/>
</dbReference>
<evidence type="ECO:0000256" key="2">
    <source>
        <dbReference type="ARBA" id="ARBA00017228"/>
    </source>
</evidence>
<dbReference type="SMART" id="SM00729">
    <property type="entry name" value="Elp3"/>
    <property type="match status" value="1"/>
</dbReference>
<keyword evidence="8 9" id="KW-0143">Chaperone</keyword>
<dbReference type="SFLD" id="SFLDS00029">
    <property type="entry name" value="Radical_SAM"/>
    <property type="match status" value="1"/>
</dbReference>
<comment type="function">
    <text evidence="9">Probably acts as a heme chaperone, transferring heme to an unknown acceptor. Binds one molecule of heme per monomer, possibly covalently. Binds 1 [4Fe-4S] cluster. The cluster is coordinated with 3 cysteines and an exchangeable S-adenosyl-L-methionine.</text>
</comment>
<dbReference type="PROSITE" id="PS51918">
    <property type="entry name" value="RADICAL_SAM"/>
    <property type="match status" value="1"/>
</dbReference>
<dbReference type="InterPro" id="IPR058240">
    <property type="entry name" value="rSAM_sf"/>
</dbReference>
<reference evidence="11" key="2">
    <citation type="journal article" date="2021" name="PeerJ">
        <title>Extensive microbial diversity within the chicken gut microbiome revealed by metagenomics and culture.</title>
        <authorList>
            <person name="Gilroy R."/>
            <person name="Ravi A."/>
            <person name="Getino M."/>
            <person name="Pursley I."/>
            <person name="Horton D.L."/>
            <person name="Alikhan N.F."/>
            <person name="Baker D."/>
            <person name="Gharbi K."/>
            <person name="Hall N."/>
            <person name="Watson M."/>
            <person name="Adriaenssens E.M."/>
            <person name="Foster-Nyarko E."/>
            <person name="Jarju S."/>
            <person name="Secka A."/>
            <person name="Antonio M."/>
            <person name="Oren A."/>
            <person name="Chaudhuri R.R."/>
            <person name="La Ragione R."/>
            <person name="Hildebrand F."/>
            <person name="Pallen M.J."/>
        </authorList>
    </citation>
    <scope>NUCLEOTIDE SEQUENCE</scope>
    <source>
        <strain evidence="11">ChiW13-3771</strain>
    </source>
</reference>
<reference evidence="11" key="1">
    <citation type="submission" date="2020-10" db="EMBL/GenBank/DDBJ databases">
        <authorList>
            <person name="Gilroy R."/>
        </authorList>
    </citation>
    <scope>NUCLEOTIDE SEQUENCE</scope>
    <source>
        <strain evidence="11">ChiW13-3771</strain>
    </source>
</reference>
<dbReference type="PANTHER" id="PTHR13932:SF5">
    <property type="entry name" value="RADICAL S-ADENOSYL METHIONINE DOMAIN-CONTAINING PROTEIN 1, MITOCHONDRIAL"/>
    <property type="match status" value="1"/>
</dbReference>
<keyword evidence="9" id="KW-0963">Cytoplasm</keyword>
<dbReference type="Gene3D" id="3.20.20.70">
    <property type="entry name" value="Aldolase class I"/>
    <property type="match status" value="1"/>
</dbReference>
<keyword evidence="9" id="KW-0004">4Fe-4S</keyword>
<evidence type="ECO:0000256" key="4">
    <source>
        <dbReference type="ARBA" id="ARBA00022691"/>
    </source>
</evidence>
<comment type="similarity">
    <text evidence="1">Belongs to the anaerobic coproporphyrinogen-III oxidase family. HemW subfamily.</text>
</comment>
<keyword evidence="5 9" id="KW-0479">Metal-binding</keyword>
<keyword evidence="6 9" id="KW-0408">Iron</keyword>
<evidence type="ECO:0000256" key="5">
    <source>
        <dbReference type="ARBA" id="ARBA00022723"/>
    </source>
</evidence>
<comment type="caution">
    <text evidence="11">The sequence shown here is derived from an EMBL/GenBank/DDBJ whole genome shotgun (WGS) entry which is preliminary data.</text>
</comment>
<protein>
    <recommendedName>
        <fullName evidence="2 9">Heme chaperone HemW</fullName>
    </recommendedName>
</protein>
<evidence type="ECO:0000256" key="9">
    <source>
        <dbReference type="RuleBase" id="RU364116"/>
    </source>
</evidence>
<gene>
    <name evidence="11" type="ORF">IAC96_05880</name>
</gene>
<dbReference type="InterPro" id="IPR007197">
    <property type="entry name" value="rSAM"/>
</dbReference>
<evidence type="ECO:0000256" key="7">
    <source>
        <dbReference type="ARBA" id="ARBA00023014"/>
    </source>
</evidence>
<dbReference type="GO" id="GO:0046872">
    <property type="term" value="F:metal ion binding"/>
    <property type="evidence" value="ECO:0007669"/>
    <property type="project" value="UniProtKB-UniRule"/>
</dbReference>
<evidence type="ECO:0000256" key="1">
    <source>
        <dbReference type="ARBA" id="ARBA00006100"/>
    </source>
</evidence>
<keyword evidence="4 9" id="KW-0949">S-adenosyl-L-methionine</keyword>
<dbReference type="GO" id="GO:0004109">
    <property type="term" value="F:coproporphyrinogen oxidase activity"/>
    <property type="evidence" value="ECO:0007669"/>
    <property type="project" value="InterPro"/>
</dbReference>
<dbReference type="AlphaFoldDB" id="A0A9D1EEG0"/>
<dbReference type="InterPro" id="IPR010723">
    <property type="entry name" value="HemN_C"/>
</dbReference>
<evidence type="ECO:0000259" key="10">
    <source>
        <dbReference type="PROSITE" id="PS51918"/>
    </source>
</evidence>
<dbReference type="GO" id="GO:0051539">
    <property type="term" value="F:4 iron, 4 sulfur cluster binding"/>
    <property type="evidence" value="ECO:0007669"/>
    <property type="project" value="UniProtKB-UniRule"/>
</dbReference>
<dbReference type="SFLD" id="SFLDF00288">
    <property type="entry name" value="HemN-like__clustered_with_nucl"/>
    <property type="match status" value="1"/>
</dbReference>
<dbReference type="InterPro" id="IPR006638">
    <property type="entry name" value="Elp3/MiaA/NifB-like_rSAM"/>
</dbReference>
<feature type="domain" description="Radical SAM core" evidence="10">
    <location>
        <begin position="1"/>
        <end position="247"/>
    </location>
</feature>
<sequence length="391" mass="45001">MKSKALAIYIHIPFCVKKCLYCDFLSAPATEETQKAYGRAVCQEIQNYKKSLLMKNLGVSEEQEEFIVTSVFLGGGTPSLICGEEIAAILNELRHKFHFSEDVEITIECNPGTVNEEKLNCYRKAGVNRLSFGLQSANNEELKKLGRIHTWEDFLESFSLARKLGFSNINIDLMSALPGQTEESYEQTLQKVLLLEPEHISAYSLIIEEGTPFYEKYSSGLGLPDEDAERMMYQRTKELLERKGYYRYEISNYAKIGYECRHNLCYWDGTDYIGFGLGASSMVNHIRYHNCRDLSSYMMQASNPEQLWEEITVLSLKEQMEEFMFLGLRCMRGISINGFEEKFGVTYHSIYGDVTKKMEKLHLIACKKNRIYLTEKGIDVSNYVLSEFLIE</sequence>
<keyword evidence="3 9" id="KW-0349">Heme</keyword>
<dbReference type="InterPro" id="IPR013785">
    <property type="entry name" value="Aldolase_TIM"/>
</dbReference>
<evidence type="ECO:0000256" key="8">
    <source>
        <dbReference type="ARBA" id="ARBA00023186"/>
    </source>
</evidence>
<dbReference type="CDD" id="cd01335">
    <property type="entry name" value="Radical_SAM"/>
    <property type="match status" value="1"/>
</dbReference>
<organism evidence="11 12">
    <name type="scientific">Candidatus Fimimorpha faecalis</name>
    <dbReference type="NCBI Taxonomy" id="2840824"/>
    <lineage>
        <taxon>Bacteria</taxon>
        <taxon>Bacillati</taxon>
        <taxon>Bacillota</taxon>
        <taxon>Clostridia</taxon>
        <taxon>Eubacteriales</taxon>
        <taxon>Candidatus Fimimorpha</taxon>
    </lineage>
</organism>
<dbReference type="EMBL" id="DVHN01000064">
    <property type="protein sequence ID" value="HIR88463.1"/>
    <property type="molecule type" value="Genomic_DNA"/>
</dbReference>
<name>A0A9D1EEG0_9FIRM</name>
<dbReference type="GO" id="GO:0006779">
    <property type="term" value="P:porphyrin-containing compound biosynthetic process"/>
    <property type="evidence" value="ECO:0007669"/>
    <property type="project" value="InterPro"/>
</dbReference>
<evidence type="ECO:0000313" key="11">
    <source>
        <dbReference type="EMBL" id="HIR88463.1"/>
    </source>
</evidence>